<dbReference type="AlphaFoldDB" id="J9EB78"/>
<accession>J9EB78</accession>
<organism evidence="2 3">
    <name type="scientific">Wuchereria bancrofti</name>
    <dbReference type="NCBI Taxonomy" id="6293"/>
    <lineage>
        <taxon>Eukaryota</taxon>
        <taxon>Metazoa</taxon>
        <taxon>Ecdysozoa</taxon>
        <taxon>Nematoda</taxon>
        <taxon>Chromadorea</taxon>
        <taxon>Rhabditida</taxon>
        <taxon>Spirurina</taxon>
        <taxon>Spiruromorpha</taxon>
        <taxon>Filarioidea</taxon>
        <taxon>Onchocercidae</taxon>
        <taxon>Wuchereria</taxon>
    </lineage>
</organism>
<dbReference type="EMBL" id="ADBV01012535">
    <property type="protein sequence ID" value="EJW74282.1"/>
    <property type="molecule type" value="Genomic_DNA"/>
</dbReference>
<gene>
    <name evidence="2" type="ORF">WUBG_14813</name>
</gene>
<evidence type="ECO:0000313" key="2">
    <source>
        <dbReference type="EMBL" id="EJW74282.1"/>
    </source>
</evidence>
<feature type="region of interest" description="Disordered" evidence="1">
    <location>
        <begin position="1"/>
        <end position="44"/>
    </location>
</feature>
<dbReference type="Proteomes" id="UP000004810">
    <property type="component" value="Unassembled WGS sequence"/>
</dbReference>
<evidence type="ECO:0000256" key="1">
    <source>
        <dbReference type="SAM" id="MobiDB-lite"/>
    </source>
</evidence>
<evidence type="ECO:0000313" key="3">
    <source>
        <dbReference type="Proteomes" id="UP000004810"/>
    </source>
</evidence>
<name>J9EB78_WUCBA</name>
<feature type="compositionally biased region" description="Acidic residues" evidence="1">
    <location>
        <begin position="10"/>
        <end position="22"/>
    </location>
</feature>
<proteinExistence type="predicted"/>
<reference evidence="3" key="1">
    <citation type="submission" date="2012-08" db="EMBL/GenBank/DDBJ databases">
        <title>The Genome Sequence of Wuchereria bancrofti.</title>
        <authorList>
            <person name="Nutman T.B."/>
            <person name="Fink D.L."/>
            <person name="Russ C."/>
            <person name="Young S."/>
            <person name="Zeng Q."/>
            <person name="Koehrsen M."/>
            <person name="Alvarado L."/>
            <person name="Berlin A."/>
            <person name="Chapman S.B."/>
            <person name="Chen Z."/>
            <person name="Freedman E."/>
            <person name="Gellesch M."/>
            <person name="Goldberg J."/>
            <person name="Griggs A."/>
            <person name="Gujja S."/>
            <person name="Heilman E.R."/>
            <person name="Heiman D."/>
            <person name="Hepburn T."/>
            <person name="Howarth C."/>
            <person name="Jen D."/>
            <person name="Larson L."/>
            <person name="Lewis B."/>
            <person name="Mehta T."/>
            <person name="Park D."/>
            <person name="Pearson M."/>
            <person name="Roberts A."/>
            <person name="Saif S."/>
            <person name="Shea T."/>
            <person name="Shenoy N."/>
            <person name="Sisk P."/>
            <person name="Stolte C."/>
            <person name="Sykes S."/>
            <person name="Walk T."/>
            <person name="White J."/>
            <person name="Yandava C."/>
            <person name="Haas B."/>
            <person name="Henn M.R."/>
            <person name="Nusbaum C."/>
            <person name="Birren B."/>
        </authorList>
    </citation>
    <scope>NUCLEOTIDE SEQUENCE [LARGE SCALE GENOMIC DNA]</scope>
    <source>
        <strain evidence="3">NA</strain>
    </source>
</reference>
<comment type="caution">
    <text evidence="2">The sequence shown here is derived from an EMBL/GenBank/DDBJ whole genome shotgun (WGS) entry which is preliminary data.</text>
</comment>
<sequence>MDVFVPNNDDNNDFDDDDDFNDDNNNNNDSGDGDDNDMSRTAPLSTCFHGDESLKGRLVNSAQKVLDGTGPAWHDIIAAEPRFLCMAFGRAPSRGMSLMLLIQLCSCPP</sequence>
<protein>
    <submittedName>
        <fullName evidence="2">Uncharacterized protein</fullName>
    </submittedName>
</protein>